<dbReference type="InterPro" id="IPR011006">
    <property type="entry name" value="CheY-like_superfamily"/>
</dbReference>
<dbReference type="SUPFAM" id="SSF52172">
    <property type="entry name" value="CheY-like"/>
    <property type="match status" value="1"/>
</dbReference>
<keyword evidence="2" id="KW-1185">Reference proteome</keyword>
<proteinExistence type="predicted"/>
<comment type="caution">
    <text evidence="1">The sequence shown here is derived from an EMBL/GenBank/DDBJ whole genome shotgun (WGS) entry which is preliminary data.</text>
</comment>
<evidence type="ECO:0008006" key="3">
    <source>
        <dbReference type="Google" id="ProtNLM"/>
    </source>
</evidence>
<dbReference type="AlphaFoldDB" id="A0AAE3DQT7"/>
<dbReference type="Proteomes" id="UP001197875">
    <property type="component" value="Unassembled WGS sequence"/>
</dbReference>
<organism evidence="1 2">
    <name type="scientific">Fusicatenibacter faecihominis</name>
    <dbReference type="NCBI Taxonomy" id="2881276"/>
    <lineage>
        <taxon>Bacteria</taxon>
        <taxon>Bacillati</taxon>
        <taxon>Bacillota</taxon>
        <taxon>Clostridia</taxon>
        <taxon>Lachnospirales</taxon>
        <taxon>Lachnospiraceae</taxon>
        <taxon>Fusicatenibacter</taxon>
    </lineage>
</organism>
<dbReference type="EMBL" id="JAJEPR010000003">
    <property type="protein sequence ID" value="MCC2188738.1"/>
    <property type="molecule type" value="Genomic_DNA"/>
</dbReference>
<dbReference type="RefSeq" id="WP_227614241.1">
    <property type="nucleotide sequence ID" value="NZ_JAJEPR010000003.1"/>
</dbReference>
<sequence>MISFPAAAEESESIHATQFYDWEAKETGVTAFCEKPLFMSQLRELLSNPVPKEKTPEEKHFDEAGMNGHLVKPVSRDKLLNMIHKILKK</sequence>
<gene>
    <name evidence="1" type="ORF">LKD71_02675</name>
</gene>
<reference evidence="1 2" key="1">
    <citation type="submission" date="2021-10" db="EMBL/GenBank/DDBJ databases">
        <title>Anaerobic single-cell dispensing facilitates the cultivation of human gut bacteria.</title>
        <authorList>
            <person name="Afrizal A."/>
        </authorList>
    </citation>
    <scope>NUCLEOTIDE SEQUENCE [LARGE SCALE GENOMIC DNA]</scope>
    <source>
        <strain evidence="1 2">CLA-AA-H277</strain>
    </source>
</reference>
<protein>
    <recommendedName>
        <fullName evidence="3">Stage 0 sporulation protein A homolog</fullName>
    </recommendedName>
</protein>
<evidence type="ECO:0000313" key="1">
    <source>
        <dbReference type="EMBL" id="MCC2188738.1"/>
    </source>
</evidence>
<evidence type="ECO:0000313" key="2">
    <source>
        <dbReference type="Proteomes" id="UP001197875"/>
    </source>
</evidence>
<accession>A0AAE3DQT7</accession>
<name>A0AAE3DQT7_9FIRM</name>